<protein>
    <recommendedName>
        <fullName evidence="1">YjiS-like domain-containing protein</fullName>
    </recommendedName>
</protein>
<proteinExistence type="predicted"/>
<evidence type="ECO:0000313" key="3">
    <source>
        <dbReference type="Proteomes" id="UP000825799"/>
    </source>
</evidence>
<evidence type="ECO:0000313" key="2">
    <source>
        <dbReference type="EMBL" id="QYO76205.1"/>
    </source>
</evidence>
<gene>
    <name evidence="2" type="ORF">K1X15_16550</name>
</gene>
<dbReference type="RefSeq" id="WP_220304695.1">
    <property type="nucleotide sequence ID" value="NZ_CP080590.1"/>
</dbReference>
<dbReference type="Pfam" id="PF06568">
    <property type="entry name" value="YjiS-like"/>
    <property type="match status" value="1"/>
</dbReference>
<dbReference type="Proteomes" id="UP000825799">
    <property type="component" value="Chromosome"/>
</dbReference>
<dbReference type="EMBL" id="CP080590">
    <property type="protein sequence ID" value="QYO76205.1"/>
    <property type="molecule type" value="Genomic_DNA"/>
</dbReference>
<organism evidence="2 3">
    <name type="scientific">Devosia salina</name>
    <dbReference type="NCBI Taxonomy" id="2860336"/>
    <lineage>
        <taxon>Bacteria</taxon>
        <taxon>Pseudomonadati</taxon>
        <taxon>Pseudomonadota</taxon>
        <taxon>Alphaproteobacteria</taxon>
        <taxon>Hyphomicrobiales</taxon>
        <taxon>Devosiaceae</taxon>
        <taxon>Devosia</taxon>
    </lineage>
</organism>
<evidence type="ECO:0000259" key="1">
    <source>
        <dbReference type="Pfam" id="PF06568"/>
    </source>
</evidence>
<name>A0ABX8WIU7_9HYPH</name>
<sequence>MTQTHAFTQATAFRRRRPALGPALSRLRARLSLHFDRHDAIQTLEGLPDHLLKDMGVRRHQIRERVYGHTDD</sequence>
<feature type="domain" description="YjiS-like" evidence="1">
    <location>
        <begin position="27"/>
        <end position="63"/>
    </location>
</feature>
<accession>A0ABX8WIU7</accession>
<reference evidence="2 3" key="1">
    <citation type="submission" date="2021-08" db="EMBL/GenBank/DDBJ databases">
        <title>Devosia salina sp. nov., isolated from the South China Sea sediment.</title>
        <authorList>
            <person name="Zhou Z."/>
        </authorList>
    </citation>
    <scope>NUCLEOTIDE SEQUENCE [LARGE SCALE GENOMIC DNA]</scope>
    <source>
        <strain evidence="2 3">SCS-3</strain>
    </source>
</reference>
<keyword evidence="3" id="KW-1185">Reference proteome</keyword>
<dbReference type="InterPro" id="IPR009506">
    <property type="entry name" value="YjiS-like"/>
</dbReference>